<dbReference type="InterPro" id="IPR050055">
    <property type="entry name" value="EF-Tu_GTPase"/>
</dbReference>
<dbReference type="InterPro" id="IPR027417">
    <property type="entry name" value="P-loop_NTPase"/>
</dbReference>
<dbReference type="SUPFAM" id="SSF52540">
    <property type="entry name" value="P-loop containing nucleoside triphosphate hydrolases"/>
    <property type="match status" value="1"/>
</dbReference>
<feature type="domain" description="Tr-type G" evidence="1">
    <location>
        <begin position="15"/>
        <end position="205"/>
    </location>
</feature>
<gene>
    <name evidence="2" type="primary">eefsec</name>
    <name evidence="2" type="ORF">DAT39_000939</name>
</gene>
<evidence type="ECO:0000313" key="2">
    <source>
        <dbReference type="EMBL" id="KAF5909375.1"/>
    </source>
</evidence>
<dbReference type="FunFam" id="3.40.50.300:FF:000900">
    <property type="entry name" value="Eukaryotic elongation factor, selenocysteine-tRNA-specific"/>
    <property type="match status" value="1"/>
</dbReference>
<name>A0A8J4XGJ9_CLAMG</name>
<dbReference type="AlphaFoldDB" id="A0A8J4XGJ9"/>
<dbReference type="PANTHER" id="PTHR43721">
    <property type="entry name" value="ELONGATION FACTOR TU-RELATED"/>
    <property type="match status" value="1"/>
</dbReference>
<dbReference type="NCBIfam" id="TIGR00231">
    <property type="entry name" value="small_GTP"/>
    <property type="match status" value="1"/>
</dbReference>
<protein>
    <submittedName>
        <fullName evidence="2">Selenocysteine-specific elongation factor</fullName>
    </submittedName>
</protein>
<dbReference type="Pfam" id="PF00009">
    <property type="entry name" value="GTP_EFTU"/>
    <property type="match status" value="1"/>
</dbReference>
<dbReference type="PROSITE" id="PS51722">
    <property type="entry name" value="G_TR_2"/>
    <property type="match status" value="1"/>
</dbReference>
<dbReference type="Gene3D" id="3.40.50.300">
    <property type="entry name" value="P-loop containing nucleotide triphosphate hydrolases"/>
    <property type="match status" value="1"/>
</dbReference>
<dbReference type="GO" id="GO:0005525">
    <property type="term" value="F:GTP binding"/>
    <property type="evidence" value="ECO:0007669"/>
    <property type="project" value="InterPro"/>
</dbReference>
<sequence length="205" mass="21941">MADPEPAPGDGLPKTLNFNVGVLGHVDSGKTSLARALSSTASTAAFDKNPQSKERGITLDLGFSAFTVPLPDHLRQSCGEYDSLQFTLVDCPGHASLIRTIIGGAQIIDLMLLVVDVVKGMQTQTAECLLIGQLTCSRMIVILNKTDLLPSDKRQSSIEKMTKRMHKTLENTRFRNCPVIAVAAKPGGPEAPDTAEAQGITELIE</sequence>
<keyword evidence="2" id="KW-0251">Elongation factor</keyword>
<evidence type="ECO:0000259" key="1">
    <source>
        <dbReference type="PROSITE" id="PS51722"/>
    </source>
</evidence>
<reference evidence="2" key="1">
    <citation type="submission" date="2020-07" db="EMBL/GenBank/DDBJ databases">
        <title>Clarias magur genome sequencing, assembly and annotation.</title>
        <authorList>
            <person name="Kushwaha B."/>
            <person name="Kumar R."/>
            <person name="Das P."/>
            <person name="Joshi C.G."/>
            <person name="Kumar D."/>
            <person name="Nagpure N.S."/>
            <person name="Pandey M."/>
            <person name="Agarwal S."/>
            <person name="Srivastava S."/>
            <person name="Singh M."/>
            <person name="Sahoo L."/>
            <person name="Jayasankar P."/>
            <person name="Meher P.K."/>
            <person name="Koringa P.G."/>
            <person name="Iquebal M.A."/>
            <person name="Das S.P."/>
            <person name="Bit A."/>
            <person name="Patnaik S."/>
            <person name="Patel N."/>
            <person name="Shah T.M."/>
            <person name="Hinsu A."/>
            <person name="Jena J.K."/>
        </authorList>
    </citation>
    <scope>NUCLEOTIDE SEQUENCE</scope>
    <source>
        <strain evidence="2">CIFAMagur01</strain>
        <tissue evidence="2">Testis</tissue>
    </source>
</reference>
<dbReference type="InterPro" id="IPR005225">
    <property type="entry name" value="Small_GTP-bd"/>
</dbReference>
<keyword evidence="3" id="KW-1185">Reference proteome</keyword>
<dbReference type="InterPro" id="IPR000795">
    <property type="entry name" value="T_Tr_GTP-bd_dom"/>
</dbReference>
<feature type="non-terminal residue" evidence="2">
    <location>
        <position position="205"/>
    </location>
</feature>
<proteinExistence type="predicted"/>
<dbReference type="EMBL" id="QNUK01000005">
    <property type="protein sequence ID" value="KAF5909375.1"/>
    <property type="molecule type" value="Genomic_DNA"/>
</dbReference>
<dbReference type="PANTHER" id="PTHR43721:SF11">
    <property type="entry name" value="SELENOCYSTEINE-SPECIFIC ELONGATION FACTOR"/>
    <property type="match status" value="1"/>
</dbReference>
<dbReference type="GO" id="GO:0003924">
    <property type="term" value="F:GTPase activity"/>
    <property type="evidence" value="ECO:0007669"/>
    <property type="project" value="InterPro"/>
</dbReference>
<dbReference type="GO" id="GO:0001514">
    <property type="term" value="P:selenocysteine incorporation"/>
    <property type="evidence" value="ECO:0007669"/>
    <property type="project" value="TreeGrafter"/>
</dbReference>
<comment type="caution">
    <text evidence="2">The sequence shown here is derived from an EMBL/GenBank/DDBJ whole genome shotgun (WGS) entry which is preliminary data.</text>
</comment>
<dbReference type="CDD" id="cd01889">
    <property type="entry name" value="SelB_euk"/>
    <property type="match status" value="1"/>
</dbReference>
<dbReference type="Proteomes" id="UP000727407">
    <property type="component" value="Unassembled WGS sequence"/>
</dbReference>
<keyword evidence="2" id="KW-0648">Protein biosynthesis</keyword>
<dbReference type="OrthoDB" id="2067at2759"/>
<evidence type="ECO:0000313" key="3">
    <source>
        <dbReference type="Proteomes" id="UP000727407"/>
    </source>
</evidence>
<accession>A0A8J4XGJ9</accession>
<dbReference type="GO" id="GO:0003746">
    <property type="term" value="F:translation elongation factor activity"/>
    <property type="evidence" value="ECO:0007669"/>
    <property type="project" value="UniProtKB-KW"/>
</dbReference>
<organism evidence="2 3">
    <name type="scientific">Clarias magur</name>
    <name type="common">Asian catfish</name>
    <name type="synonym">Macropteronotus magur</name>
    <dbReference type="NCBI Taxonomy" id="1594786"/>
    <lineage>
        <taxon>Eukaryota</taxon>
        <taxon>Metazoa</taxon>
        <taxon>Chordata</taxon>
        <taxon>Craniata</taxon>
        <taxon>Vertebrata</taxon>
        <taxon>Euteleostomi</taxon>
        <taxon>Actinopterygii</taxon>
        <taxon>Neopterygii</taxon>
        <taxon>Teleostei</taxon>
        <taxon>Ostariophysi</taxon>
        <taxon>Siluriformes</taxon>
        <taxon>Clariidae</taxon>
        <taxon>Clarias</taxon>
    </lineage>
</organism>
<dbReference type="PRINTS" id="PR00315">
    <property type="entry name" value="ELONGATNFCT"/>
</dbReference>